<feature type="compositionally biased region" description="Polar residues" evidence="1">
    <location>
        <begin position="92"/>
        <end position="102"/>
    </location>
</feature>
<dbReference type="HOGENOM" id="CLU_2277195_0_0_1"/>
<sequence length="102" mass="11458">MADGTDTPGQMGTLWRGEKTTKHGLTRPVAEDNPPLANPVIHHRAALRRLSVNVSEVQSQTKIRIFQEPERSRRYQSPVTRRSETAMRTAVSLKSCTDSMID</sequence>
<dbReference type="GeneID" id="27349364"/>
<feature type="region of interest" description="Disordered" evidence="1">
    <location>
        <begin position="1"/>
        <end position="37"/>
    </location>
</feature>
<evidence type="ECO:0000313" key="3">
    <source>
        <dbReference type="Proteomes" id="UP000054466"/>
    </source>
</evidence>
<evidence type="ECO:0000313" key="2">
    <source>
        <dbReference type="EMBL" id="KIW24458.1"/>
    </source>
</evidence>
<accession>A0A0D2BZF0</accession>
<dbReference type="VEuPathDB" id="FungiDB:PV07_10170"/>
<dbReference type="AlphaFoldDB" id="A0A0D2BZF0"/>
<organism evidence="2 3">
    <name type="scientific">Cladophialophora immunda</name>
    <dbReference type="NCBI Taxonomy" id="569365"/>
    <lineage>
        <taxon>Eukaryota</taxon>
        <taxon>Fungi</taxon>
        <taxon>Dikarya</taxon>
        <taxon>Ascomycota</taxon>
        <taxon>Pezizomycotina</taxon>
        <taxon>Eurotiomycetes</taxon>
        <taxon>Chaetothyriomycetidae</taxon>
        <taxon>Chaetothyriales</taxon>
        <taxon>Herpotrichiellaceae</taxon>
        <taxon>Cladophialophora</taxon>
    </lineage>
</organism>
<dbReference type="RefSeq" id="XP_016244674.1">
    <property type="nucleotide sequence ID" value="XM_016397483.1"/>
</dbReference>
<name>A0A0D2BZF0_9EURO</name>
<feature type="region of interest" description="Disordered" evidence="1">
    <location>
        <begin position="70"/>
        <end position="102"/>
    </location>
</feature>
<reference evidence="2 3" key="1">
    <citation type="submission" date="2015-01" db="EMBL/GenBank/DDBJ databases">
        <title>The Genome Sequence of Cladophialophora immunda CBS83496.</title>
        <authorList>
            <consortium name="The Broad Institute Genomics Platform"/>
            <person name="Cuomo C."/>
            <person name="de Hoog S."/>
            <person name="Gorbushina A."/>
            <person name="Stielow B."/>
            <person name="Teixiera M."/>
            <person name="Abouelleil A."/>
            <person name="Chapman S.B."/>
            <person name="Priest M."/>
            <person name="Young S.K."/>
            <person name="Wortman J."/>
            <person name="Nusbaum C."/>
            <person name="Birren B."/>
        </authorList>
    </citation>
    <scope>NUCLEOTIDE SEQUENCE [LARGE SCALE GENOMIC DNA]</scope>
    <source>
        <strain evidence="2 3">CBS 83496</strain>
    </source>
</reference>
<dbReference type="Proteomes" id="UP000054466">
    <property type="component" value="Unassembled WGS sequence"/>
</dbReference>
<keyword evidence="3" id="KW-1185">Reference proteome</keyword>
<dbReference type="EMBL" id="KN847045">
    <property type="protein sequence ID" value="KIW24458.1"/>
    <property type="molecule type" value="Genomic_DNA"/>
</dbReference>
<gene>
    <name evidence="2" type="ORF">PV07_10170</name>
</gene>
<proteinExistence type="predicted"/>
<evidence type="ECO:0000256" key="1">
    <source>
        <dbReference type="SAM" id="MobiDB-lite"/>
    </source>
</evidence>
<protein>
    <submittedName>
        <fullName evidence="2">Uncharacterized protein</fullName>
    </submittedName>
</protein>